<feature type="transmembrane region" description="Helical" evidence="8">
    <location>
        <begin position="369"/>
        <end position="388"/>
    </location>
</feature>
<accession>A0ABP6Y0L3</accession>
<evidence type="ECO:0000256" key="1">
    <source>
        <dbReference type="ARBA" id="ARBA00004651"/>
    </source>
</evidence>
<feature type="transmembrane region" description="Helical" evidence="8">
    <location>
        <begin position="282"/>
        <end position="304"/>
    </location>
</feature>
<gene>
    <name evidence="10" type="ORF">GCM10022419_062440</name>
</gene>
<comment type="subcellular location">
    <subcellularLocation>
        <location evidence="1">Cell membrane</location>
        <topology evidence="1">Multi-pass membrane protein</topology>
    </subcellularLocation>
</comment>
<keyword evidence="11" id="KW-1185">Reference proteome</keyword>
<evidence type="ECO:0000313" key="10">
    <source>
        <dbReference type="EMBL" id="GAA3573025.1"/>
    </source>
</evidence>
<evidence type="ECO:0000256" key="2">
    <source>
        <dbReference type="ARBA" id="ARBA00006236"/>
    </source>
</evidence>
<feature type="transmembrane region" description="Helical" evidence="8">
    <location>
        <begin position="208"/>
        <end position="235"/>
    </location>
</feature>
<dbReference type="EMBL" id="BAABDQ010000015">
    <property type="protein sequence ID" value="GAA3573025.1"/>
    <property type="molecule type" value="Genomic_DNA"/>
</dbReference>
<feature type="transmembrane region" description="Helical" evidence="8">
    <location>
        <begin position="48"/>
        <end position="67"/>
    </location>
</feature>
<dbReference type="NCBIfam" id="TIGR00710">
    <property type="entry name" value="efflux_Bcr_CflA"/>
    <property type="match status" value="1"/>
</dbReference>
<evidence type="ECO:0000256" key="7">
    <source>
        <dbReference type="ARBA" id="ARBA00023136"/>
    </source>
</evidence>
<name>A0ABP6Y0L3_9ACTN</name>
<dbReference type="PROSITE" id="PS50850">
    <property type="entry name" value="MFS"/>
    <property type="match status" value="1"/>
</dbReference>
<dbReference type="Proteomes" id="UP001500630">
    <property type="component" value="Unassembled WGS sequence"/>
</dbReference>
<comment type="similarity">
    <text evidence="2">Belongs to the major facilitator superfamily. Bcr/CmlA family.</text>
</comment>
<organism evidence="10 11">
    <name type="scientific">Nonomuraea rosea</name>
    <dbReference type="NCBI Taxonomy" id="638574"/>
    <lineage>
        <taxon>Bacteria</taxon>
        <taxon>Bacillati</taxon>
        <taxon>Actinomycetota</taxon>
        <taxon>Actinomycetes</taxon>
        <taxon>Streptosporangiales</taxon>
        <taxon>Streptosporangiaceae</taxon>
        <taxon>Nonomuraea</taxon>
    </lineage>
</organism>
<dbReference type="Pfam" id="PF07690">
    <property type="entry name" value="MFS_1"/>
    <property type="match status" value="1"/>
</dbReference>
<dbReference type="PRINTS" id="PR01036">
    <property type="entry name" value="TCRTETB"/>
</dbReference>
<dbReference type="PANTHER" id="PTHR23502">
    <property type="entry name" value="MAJOR FACILITATOR SUPERFAMILY"/>
    <property type="match status" value="1"/>
</dbReference>
<dbReference type="InterPro" id="IPR005829">
    <property type="entry name" value="Sugar_transporter_CS"/>
</dbReference>
<keyword evidence="6 8" id="KW-1133">Transmembrane helix</keyword>
<protein>
    <submittedName>
        <fullName evidence="10">Multidrug effflux MFS transporter</fullName>
    </submittedName>
</protein>
<dbReference type="InterPro" id="IPR004812">
    <property type="entry name" value="Efflux_drug-R_Bcr/CmlA"/>
</dbReference>
<dbReference type="PANTHER" id="PTHR23502:SF132">
    <property type="entry name" value="POLYAMINE TRANSPORTER 2-RELATED"/>
    <property type="match status" value="1"/>
</dbReference>
<keyword evidence="3" id="KW-0813">Transport</keyword>
<dbReference type="Gene3D" id="1.20.1720.10">
    <property type="entry name" value="Multidrug resistance protein D"/>
    <property type="match status" value="1"/>
</dbReference>
<evidence type="ECO:0000256" key="3">
    <source>
        <dbReference type="ARBA" id="ARBA00022448"/>
    </source>
</evidence>
<dbReference type="InterPro" id="IPR011701">
    <property type="entry name" value="MFS"/>
</dbReference>
<proteinExistence type="inferred from homology"/>
<feature type="transmembrane region" description="Helical" evidence="8">
    <location>
        <begin position="167"/>
        <end position="187"/>
    </location>
</feature>
<dbReference type="CDD" id="cd17320">
    <property type="entry name" value="MFS_MdfA_MDR_like"/>
    <property type="match status" value="1"/>
</dbReference>
<keyword evidence="5 8" id="KW-0812">Transmembrane</keyword>
<feature type="domain" description="Major facilitator superfamily (MFS) profile" evidence="9">
    <location>
        <begin position="11"/>
        <end position="393"/>
    </location>
</feature>
<feature type="transmembrane region" description="Helical" evidence="8">
    <location>
        <begin position="137"/>
        <end position="161"/>
    </location>
</feature>
<evidence type="ECO:0000256" key="5">
    <source>
        <dbReference type="ARBA" id="ARBA00022692"/>
    </source>
</evidence>
<evidence type="ECO:0000313" key="11">
    <source>
        <dbReference type="Proteomes" id="UP001500630"/>
    </source>
</evidence>
<feature type="transmembrane region" description="Helical" evidence="8">
    <location>
        <begin position="255"/>
        <end position="275"/>
    </location>
</feature>
<feature type="transmembrane region" description="Helical" evidence="8">
    <location>
        <begin position="108"/>
        <end position="125"/>
    </location>
</feature>
<dbReference type="PROSITE" id="PS00216">
    <property type="entry name" value="SUGAR_TRANSPORT_1"/>
    <property type="match status" value="1"/>
</dbReference>
<evidence type="ECO:0000256" key="6">
    <source>
        <dbReference type="ARBA" id="ARBA00022989"/>
    </source>
</evidence>
<keyword evidence="7 8" id="KW-0472">Membrane</keyword>
<keyword evidence="4" id="KW-1003">Cell membrane</keyword>
<feature type="transmembrane region" description="Helical" evidence="8">
    <location>
        <begin position="79"/>
        <end position="102"/>
    </location>
</feature>
<feature type="transmembrane region" description="Helical" evidence="8">
    <location>
        <begin position="12"/>
        <end position="28"/>
    </location>
</feature>
<sequence>MAETTAVRRPTLLLAVLGLLTAVAPLAIDMYVPGFPDLGRELAAGEPAVQLSMSAFLIGLVAGQLVIGPLSDGLGRRRLLLPGTAAFALLSAGCALMTTAPLLVAGRFLQGCAAAAGLVLARAVLTDSFPRARLPVYFSVLAMILGVAPVLGPLLGGVIVAASGWRAVFWVLSALGLAMLAATWLGVPESLPPARRSPGGLRPAFGSMAVLLAHRAFTGYTLSLGLAAGAMFVYIGASSYVFQDGYGLSSVQYGLVFAVNAGAMLVASASFGLAARRIALPALLTGYLAIAALGALALTVQAVLAPTLAGTWLCLAVTLFGVGGVFPAATTITQSIGHARAGAASALSGAAAYLFGALAAPLSGTTVGAMAWVMLASMMLAVLALMLARPWRPVAERSFA</sequence>
<evidence type="ECO:0000256" key="4">
    <source>
        <dbReference type="ARBA" id="ARBA00022475"/>
    </source>
</evidence>
<dbReference type="InterPro" id="IPR020846">
    <property type="entry name" value="MFS_dom"/>
</dbReference>
<dbReference type="InterPro" id="IPR036259">
    <property type="entry name" value="MFS_trans_sf"/>
</dbReference>
<comment type="caution">
    <text evidence="10">The sequence shown here is derived from an EMBL/GenBank/DDBJ whole genome shotgun (WGS) entry which is preliminary data.</text>
</comment>
<dbReference type="SUPFAM" id="SSF103473">
    <property type="entry name" value="MFS general substrate transporter"/>
    <property type="match status" value="1"/>
</dbReference>
<evidence type="ECO:0000256" key="8">
    <source>
        <dbReference type="SAM" id="Phobius"/>
    </source>
</evidence>
<reference evidence="11" key="1">
    <citation type="journal article" date="2019" name="Int. J. Syst. Evol. Microbiol.">
        <title>The Global Catalogue of Microorganisms (GCM) 10K type strain sequencing project: providing services to taxonomists for standard genome sequencing and annotation.</title>
        <authorList>
            <consortium name="The Broad Institute Genomics Platform"/>
            <consortium name="The Broad Institute Genome Sequencing Center for Infectious Disease"/>
            <person name="Wu L."/>
            <person name="Ma J."/>
        </authorList>
    </citation>
    <scope>NUCLEOTIDE SEQUENCE [LARGE SCALE GENOMIC DNA]</scope>
    <source>
        <strain evidence="11">JCM 17326</strain>
    </source>
</reference>
<feature type="transmembrane region" description="Helical" evidence="8">
    <location>
        <begin position="310"/>
        <end position="329"/>
    </location>
</feature>
<evidence type="ECO:0000259" key="9">
    <source>
        <dbReference type="PROSITE" id="PS50850"/>
    </source>
</evidence>
<dbReference type="RefSeq" id="WP_345567286.1">
    <property type="nucleotide sequence ID" value="NZ_BAABDQ010000015.1"/>
</dbReference>
<feature type="transmembrane region" description="Helical" evidence="8">
    <location>
        <begin position="341"/>
        <end position="363"/>
    </location>
</feature>